<dbReference type="OrthoDB" id="1199648at2"/>
<gene>
    <name evidence="1" type="ORF">CJ305_09625</name>
</gene>
<dbReference type="EMBL" id="NQXA01000004">
    <property type="protein sequence ID" value="PHQ29565.1"/>
    <property type="molecule type" value="Genomic_DNA"/>
</dbReference>
<name>A0A2G1VS39_9FLAO</name>
<sequence length="488" mass="54650">MKAINYLYFTLLCFSLSCTNDDVSNQEPKEFTPFLRFNFLVNSNNEPLVYPQVVANRLPLSTYDNTSLKTLKIPVALSSQNYAETVSAQYSLQTGLAQTAYTVTPERLTFTASQPTDTIYLSFNERWGSQKSLVFELTEVSDPAIQLGNLNDAYPNKRLEIKLGEVTTTYRLNTSRIDLTGQLGEEVTFRVEFPSGFIASEIDDDSLFSFLDGFDYTLERSEIAIDFIEYTVTLNESLANDDVKFQSIVSLAALENYQLSGNSNLLLIKPIKAERDLTTNPASNFYDTSNPFYLARGENWIDHDNDGECTWRSWTAFAVPVIVDATNPNAILGSDNGTPDPADDIYYDAYKIGFVSPLDGRTTNPFNFARWFDNEATNADVSPGLNIEAAIEFFPEDGTSTTQGTVAVIPQFLAISSRDEKLYEFAISGSGTYRQVTDDLWEIKLELRVKNDELYGGTVTSEYFIYSDRGYEDPADLPGNSCVNEKTL</sequence>
<keyword evidence="2" id="KW-1185">Reference proteome</keyword>
<organism evidence="1 2">
    <name type="scientific">Leeuwenhoekiella nanhaiensis</name>
    <dbReference type="NCBI Taxonomy" id="1655491"/>
    <lineage>
        <taxon>Bacteria</taxon>
        <taxon>Pseudomonadati</taxon>
        <taxon>Bacteroidota</taxon>
        <taxon>Flavobacteriia</taxon>
        <taxon>Flavobacteriales</taxon>
        <taxon>Flavobacteriaceae</taxon>
        <taxon>Leeuwenhoekiella</taxon>
    </lineage>
</organism>
<reference evidence="1 2" key="1">
    <citation type="submission" date="2017-08" db="EMBL/GenBank/DDBJ databases">
        <title>The whole genome shortgun sequences of strain Leeuwenhoekiella nanhaiensis G18 from the South China Sea.</title>
        <authorList>
            <person name="Liu Q."/>
        </authorList>
    </citation>
    <scope>NUCLEOTIDE SEQUENCE [LARGE SCALE GENOMIC DNA]</scope>
    <source>
        <strain evidence="1 2">G18</strain>
    </source>
</reference>
<accession>A0A2G1VS39</accession>
<evidence type="ECO:0000313" key="1">
    <source>
        <dbReference type="EMBL" id="PHQ29565.1"/>
    </source>
</evidence>
<protein>
    <submittedName>
        <fullName evidence="1">Uncharacterized protein</fullName>
    </submittedName>
</protein>
<dbReference type="AlphaFoldDB" id="A0A2G1VS39"/>
<dbReference type="Proteomes" id="UP000229433">
    <property type="component" value="Unassembled WGS sequence"/>
</dbReference>
<dbReference type="PROSITE" id="PS51257">
    <property type="entry name" value="PROKAR_LIPOPROTEIN"/>
    <property type="match status" value="1"/>
</dbReference>
<evidence type="ECO:0000313" key="2">
    <source>
        <dbReference type="Proteomes" id="UP000229433"/>
    </source>
</evidence>
<dbReference type="RefSeq" id="WP_099646059.1">
    <property type="nucleotide sequence ID" value="NZ_KZ319290.1"/>
</dbReference>
<comment type="caution">
    <text evidence="1">The sequence shown here is derived from an EMBL/GenBank/DDBJ whole genome shotgun (WGS) entry which is preliminary data.</text>
</comment>
<proteinExistence type="predicted"/>